<evidence type="ECO:0000256" key="4">
    <source>
        <dbReference type="SAM" id="MobiDB-lite"/>
    </source>
</evidence>
<comment type="caution">
    <text evidence="5">The sequence shown here is derived from an EMBL/GenBank/DDBJ whole genome shotgun (WGS) entry which is preliminary data.</text>
</comment>
<feature type="repeat" description="ANK" evidence="3">
    <location>
        <begin position="319"/>
        <end position="344"/>
    </location>
</feature>
<dbReference type="PANTHER" id="PTHR24198:SF165">
    <property type="entry name" value="ANKYRIN REPEAT-CONTAINING PROTEIN-RELATED"/>
    <property type="match status" value="1"/>
</dbReference>
<feature type="region of interest" description="Disordered" evidence="4">
    <location>
        <begin position="758"/>
        <end position="886"/>
    </location>
</feature>
<dbReference type="Proteomes" id="UP000751190">
    <property type="component" value="Unassembled WGS sequence"/>
</dbReference>
<protein>
    <submittedName>
        <fullName evidence="5">Uncharacterized protein</fullName>
    </submittedName>
</protein>
<dbReference type="Gene3D" id="1.25.40.20">
    <property type="entry name" value="Ankyrin repeat-containing domain"/>
    <property type="match status" value="4"/>
</dbReference>
<evidence type="ECO:0000313" key="6">
    <source>
        <dbReference type="Proteomes" id="UP000751190"/>
    </source>
</evidence>
<dbReference type="InterPro" id="IPR002110">
    <property type="entry name" value="Ankyrin_rpt"/>
</dbReference>
<dbReference type="PRINTS" id="PR01415">
    <property type="entry name" value="ANKYRIN"/>
</dbReference>
<dbReference type="PROSITE" id="PS50297">
    <property type="entry name" value="ANK_REP_REGION"/>
    <property type="match status" value="5"/>
</dbReference>
<evidence type="ECO:0000256" key="1">
    <source>
        <dbReference type="ARBA" id="ARBA00022737"/>
    </source>
</evidence>
<proteinExistence type="predicted"/>
<evidence type="ECO:0000256" key="3">
    <source>
        <dbReference type="PROSITE-ProRule" id="PRU00023"/>
    </source>
</evidence>
<sequence length="886" mass="88085">MAELELGEEAVFGEVANADGTLQCARAAELCIRLGVGHPLIEQQLGARVDELLRPLGKSAHSLDSISRAEFGAILCEVRGWLARVARERTGEFATALAPRADGAPSALQGAVASGDPGKVRALLLLGADANQPFADGVLPLYMAAQRGSSGVATVLVRDGGAELDALSKVGATALAVACWKGRAAVAACLLELRASPNAQSRDGSTALYMAAKGGHTDVIRELLRATGHPAYGGGVGGAARTEPLDLERSTARGHTPLLRAAHGGHAAAVALLLEAAADPHATDLDGVSPLCAAAAAGSVDIARALIAARADADQASFRGSAPLLIAVERRHSAMVDVLLDDGAADANVASRAGLCAAWFARRTAQPHVAERLVDAGCRLDARLPDGGHLLAACCQAGEAEDVAWLLQHGVPPDLPTADGLRPLQLAASAREGACDVALVLVRAGAGADPPDEERGRGGPAAVSALCTAAQRGDGELVALLLDAGASVEWRPADGAPSPLWLAALRGHVAVCAALLDARAALDPPPSDRARRPPRGRSAMWAAAAGGHAELIGALGKVALPPDRVPLHARADDDGVEPLALAAALGHGDAVGALLALGARAMAALPSGVPALGAAAHAGALAAMRALLAARASVDDGGSAGLPALLLAAHTGQRDAAMLLLRAQADVHAASPGGQTALGIAHRRGHSALAALLVRHGADPASIHARTAGLVELGAGDARAGGAGDGDDGGESSELARLLPLLPPSVVALAAPDALSLRDGLDDEPERSSQPARSPLAHGGEHDGGADGGDGDVAPWTTTASPGDDAGAAIDRAASHGEPLPSDVGAATDGAAEPARGSDARATAQLRLAGERAKGGADAGSRAAGSGCEDDTCAAASGGGKARPDS</sequence>
<dbReference type="EMBL" id="JAGTXO010000013">
    <property type="protein sequence ID" value="KAG8464155.1"/>
    <property type="molecule type" value="Genomic_DNA"/>
</dbReference>
<accession>A0A8J5XRM8</accession>
<reference evidence="5" key="1">
    <citation type="submission" date="2021-05" db="EMBL/GenBank/DDBJ databases">
        <title>The genome of the haptophyte Pavlova lutheri (Diacronema luteri, Pavlovales) - a model for lipid biosynthesis in eukaryotic algae.</title>
        <authorList>
            <person name="Hulatt C.J."/>
            <person name="Posewitz M.C."/>
        </authorList>
    </citation>
    <scope>NUCLEOTIDE SEQUENCE</scope>
    <source>
        <strain evidence="5">NIVA-4/92</strain>
    </source>
</reference>
<organism evidence="5 6">
    <name type="scientific">Diacronema lutheri</name>
    <name type="common">Unicellular marine alga</name>
    <name type="synonym">Monochrysis lutheri</name>
    <dbReference type="NCBI Taxonomy" id="2081491"/>
    <lineage>
        <taxon>Eukaryota</taxon>
        <taxon>Haptista</taxon>
        <taxon>Haptophyta</taxon>
        <taxon>Pavlovophyceae</taxon>
        <taxon>Pavlovales</taxon>
        <taxon>Pavlovaceae</taxon>
        <taxon>Diacronema</taxon>
    </lineage>
</organism>
<dbReference type="SMART" id="SM00248">
    <property type="entry name" value="ANK"/>
    <property type="match status" value="16"/>
</dbReference>
<name>A0A8J5XRM8_DIALT</name>
<dbReference type="PROSITE" id="PS50088">
    <property type="entry name" value="ANK_REPEAT"/>
    <property type="match status" value="5"/>
</dbReference>
<feature type="compositionally biased region" description="Gly residues" evidence="4">
    <location>
        <begin position="877"/>
        <end position="886"/>
    </location>
</feature>
<keyword evidence="6" id="KW-1185">Reference proteome</keyword>
<feature type="repeat" description="ANK" evidence="3">
    <location>
        <begin position="286"/>
        <end position="318"/>
    </location>
</feature>
<dbReference type="Pfam" id="PF00023">
    <property type="entry name" value="Ank"/>
    <property type="match status" value="1"/>
</dbReference>
<dbReference type="SUPFAM" id="SSF48403">
    <property type="entry name" value="Ankyrin repeat"/>
    <property type="match status" value="2"/>
</dbReference>
<feature type="compositionally biased region" description="Low complexity" evidence="4">
    <location>
        <begin position="803"/>
        <end position="812"/>
    </location>
</feature>
<feature type="repeat" description="ANK" evidence="3">
    <location>
        <begin position="253"/>
        <end position="285"/>
    </location>
</feature>
<feature type="repeat" description="ANK" evidence="3">
    <location>
        <begin position="673"/>
        <end position="705"/>
    </location>
</feature>
<keyword evidence="1" id="KW-0677">Repeat</keyword>
<evidence type="ECO:0000256" key="2">
    <source>
        <dbReference type="ARBA" id="ARBA00023043"/>
    </source>
</evidence>
<dbReference type="Pfam" id="PF12796">
    <property type="entry name" value="Ank_2"/>
    <property type="match status" value="2"/>
</dbReference>
<evidence type="ECO:0000313" key="5">
    <source>
        <dbReference type="EMBL" id="KAG8464155.1"/>
    </source>
</evidence>
<feature type="repeat" description="ANK" evidence="3">
    <location>
        <begin position="203"/>
        <end position="225"/>
    </location>
</feature>
<dbReference type="AlphaFoldDB" id="A0A8J5XRM8"/>
<dbReference type="InterPro" id="IPR036770">
    <property type="entry name" value="Ankyrin_rpt-contain_sf"/>
</dbReference>
<dbReference type="OrthoDB" id="194358at2759"/>
<gene>
    <name evidence="5" type="ORF">KFE25_003218</name>
</gene>
<dbReference type="OMA" id="AMDGHTD"/>
<dbReference type="PANTHER" id="PTHR24198">
    <property type="entry name" value="ANKYRIN REPEAT AND PROTEIN KINASE DOMAIN-CONTAINING PROTEIN"/>
    <property type="match status" value="1"/>
</dbReference>
<keyword evidence="2 3" id="KW-0040">ANK repeat</keyword>